<dbReference type="EMBL" id="ML208479">
    <property type="protein sequence ID" value="TFK64346.1"/>
    <property type="molecule type" value="Genomic_DNA"/>
</dbReference>
<evidence type="ECO:0000313" key="2">
    <source>
        <dbReference type="Proteomes" id="UP000308600"/>
    </source>
</evidence>
<keyword evidence="2" id="KW-1185">Reference proteome</keyword>
<organism evidence="1 2">
    <name type="scientific">Pluteus cervinus</name>
    <dbReference type="NCBI Taxonomy" id="181527"/>
    <lineage>
        <taxon>Eukaryota</taxon>
        <taxon>Fungi</taxon>
        <taxon>Dikarya</taxon>
        <taxon>Basidiomycota</taxon>
        <taxon>Agaricomycotina</taxon>
        <taxon>Agaricomycetes</taxon>
        <taxon>Agaricomycetidae</taxon>
        <taxon>Agaricales</taxon>
        <taxon>Pluteineae</taxon>
        <taxon>Pluteaceae</taxon>
        <taxon>Pluteus</taxon>
    </lineage>
</organism>
<protein>
    <submittedName>
        <fullName evidence="1">Uncharacterized protein</fullName>
    </submittedName>
</protein>
<evidence type="ECO:0000313" key="1">
    <source>
        <dbReference type="EMBL" id="TFK64346.1"/>
    </source>
</evidence>
<accession>A0ACD3AFM4</accession>
<gene>
    <name evidence="1" type="ORF">BDN72DRAFT_846694</name>
</gene>
<dbReference type="Proteomes" id="UP000308600">
    <property type="component" value="Unassembled WGS sequence"/>
</dbReference>
<sequence>MASVFAQNHKSTTFNVAGLSRHDAYNKISTEILRLQDQIRSLYSLQNSLAPISCLPNELLSKVFMHCCDLNESGEYTNLRPEEGEEEDDDDKACLDTRLIVSWVSRQWRNVALGHKPLWNLVFSTMGTLPLDYARTCMERCQTLYIDARSPTPKLLQLYASHISQISHLKLGGPFELSDDFTWTQTAPLLQSLTLHIEAPAGILDSINPRMCPNLRSLDFQDYDFDWAFIARVASTLTSLTVKWPSSKITTTEFLHLLESLPLLNKCQISRCFEAVTDDTPSLPRRVCLPRLQSMAIYESVAAIIRLLRNISTPAASLQIISFRPQKNDAETEALLHTLRTTQGHIWESIRHLRDDRWLTVSSSSLSLKHIVSCRNSPNNLSLAFQYLNLDNLESLWTECESSEVMAKLSRLTQLRSIALNGSKPLRAFMTCMTSGSPGQDSMALFPALKELTLFGLDSGESLAELCDAQAVRKVWGVGLQRLEFVDCEGVRLWDIACLKKVVDEVEIGDRSRFEFLT</sequence>
<name>A0ACD3AFM4_9AGAR</name>
<proteinExistence type="predicted"/>
<reference evidence="1 2" key="1">
    <citation type="journal article" date="2019" name="Nat. Ecol. Evol.">
        <title>Megaphylogeny resolves global patterns of mushroom evolution.</title>
        <authorList>
            <person name="Varga T."/>
            <person name="Krizsan K."/>
            <person name="Foldi C."/>
            <person name="Dima B."/>
            <person name="Sanchez-Garcia M."/>
            <person name="Sanchez-Ramirez S."/>
            <person name="Szollosi G.J."/>
            <person name="Szarkandi J.G."/>
            <person name="Papp V."/>
            <person name="Albert L."/>
            <person name="Andreopoulos W."/>
            <person name="Angelini C."/>
            <person name="Antonin V."/>
            <person name="Barry K.W."/>
            <person name="Bougher N.L."/>
            <person name="Buchanan P."/>
            <person name="Buyck B."/>
            <person name="Bense V."/>
            <person name="Catcheside P."/>
            <person name="Chovatia M."/>
            <person name="Cooper J."/>
            <person name="Damon W."/>
            <person name="Desjardin D."/>
            <person name="Finy P."/>
            <person name="Geml J."/>
            <person name="Haridas S."/>
            <person name="Hughes K."/>
            <person name="Justo A."/>
            <person name="Karasinski D."/>
            <person name="Kautmanova I."/>
            <person name="Kiss B."/>
            <person name="Kocsube S."/>
            <person name="Kotiranta H."/>
            <person name="LaButti K.M."/>
            <person name="Lechner B.E."/>
            <person name="Liimatainen K."/>
            <person name="Lipzen A."/>
            <person name="Lukacs Z."/>
            <person name="Mihaltcheva S."/>
            <person name="Morgado L.N."/>
            <person name="Niskanen T."/>
            <person name="Noordeloos M.E."/>
            <person name="Ohm R.A."/>
            <person name="Ortiz-Santana B."/>
            <person name="Ovrebo C."/>
            <person name="Racz N."/>
            <person name="Riley R."/>
            <person name="Savchenko A."/>
            <person name="Shiryaev A."/>
            <person name="Soop K."/>
            <person name="Spirin V."/>
            <person name="Szebenyi C."/>
            <person name="Tomsovsky M."/>
            <person name="Tulloss R.E."/>
            <person name="Uehling J."/>
            <person name="Grigoriev I.V."/>
            <person name="Vagvolgyi C."/>
            <person name="Papp T."/>
            <person name="Martin F.M."/>
            <person name="Miettinen O."/>
            <person name="Hibbett D.S."/>
            <person name="Nagy L.G."/>
        </authorList>
    </citation>
    <scope>NUCLEOTIDE SEQUENCE [LARGE SCALE GENOMIC DNA]</scope>
    <source>
        <strain evidence="1 2">NL-1719</strain>
    </source>
</reference>